<feature type="chain" id="PRO_5032782089" description="Secreted protein" evidence="2">
    <location>
        <begin position="21"/>
        <end position="105"/>
    </location>
</feature>
<evidence type="ECO:0000313" key="4">
    <source>
        <dbReference type="Proteomes" id="UP000623129"/>
    </source>
</evidence>
<keyword evidence="4" id="KW-1185">Reference proteome</keyword>
<dbReference type="EMBL" id="SWLB01000016">
    <property type="protein sequence ID" value="KAF3328044.1"/>
    <property type="molecule type" value="Genomic_DNA"/>
</dbReference>
<dbReference type="AlphaFoldDB" id="A0A833QRU5"/>
<sequence length="105" mass="12311">MHSFLYFSFESLHFLLVSLSREVREKDQAGINLTDVCIERVFCLFRCAGQSVIRSLAVYCRAIWRVIWSALYIFTFHVCAKKNKKKRDKREKEACVRNSTVVVLS</sequence>
<evidence type="ECO:0008006" key="5">
    <source>
        <dbReference type="Google" id="ProtNLM"/>
    </source>
</evidence>
<comment type="caution">
    <text evidence="3">The sequence shown here is derived from an EMBL/GenBank/DDBJ whole genome shotgun (WGS) entry which is preliminary data.</text>
</comment>
<gene>
    <name evidence="3" type="ORF">FCM35_KLT06650</name>
</gene>
<evidence type="ECO:0000256" key="2">
    <source>
        <dbReference type="SAM" id="SignalP"/>
    </source>
</evidence>
<feature type="transmembrane region" description="Helical" evidence="1">
    <location>
        <begin position="62"/>
        <end position="80"/>
    </location>
</feature>
<organism evidence="3 4">
    <name type="scientific">Carex littledalei</name>
    <dbReference type="NCBI Taxonomy" id="544730"/>
    <lineage>
        <taxon>Eukaryota</taxon>
        <taxon>Viridiplantae</taxon>
        <taxon>Streptophyta</taxon>
        <taxon>Embryophyta</taxon>
        <taxon>Tracheophyta</taxon>
        <taxon>Spermatophyta</taxon>
        <taxon>Magnoliopsida</taxon>
        <taxon>Liliopsida</taxon>
        <taxon>Poales</taxon>
        <taxon>Cyperaceae</taxon>
        <taxon>Cyperoideae</taxon>
        <taxon>Cariceae</taxon>
        <taxon>Carex</taxon>
        <taxon>Carex subgen. Euthyceras</taxon>
    </lineage>
</organism>
<feature type="signal peptide" evidence="2">
    <location>
        <begin position="1"/>
        <end position="20"/>
    </location>
</feature>
<evidence type="ECO:0000313" key="3">
    <source>
        <dbReference type="EMBL" id="KAF3328044.1"/>
    </source>
</evidence>
<evidence type="ECO:0000256" key="1">
    <source>
        <dbReference type="SAM" id="Phobius"/>
    </source>
</evidence>
<protein>
    <recommendedName>
        <fullName evidence="5">Secreted protein</fullName>
    </recommendedName>
</protein>
<keyword evidence="1" id="KW-1133">Transmembrane helix</keyword>
<keyword evidence="2" id="KW-0732">Signal</keyword>
<keyword evidence="1" id="KW-0812">Transmembrane</keyword>
<accession>A0A833QRU5</accession>
<proteinExistence type="predicted"/>
<name>A0A833QRU5_9POAL</name>
<keyword evidence="1" id="KW-0472">Membrane</keyword>
<reference evidence="3" key="1">
    <citation type="submission" date="2020-01" db="EMBL/GenBank/DDBJ databases">
        <title>Genome sequence of Kobresia littledalei, the first chromosome-level genome in the family Cyperaceae.</title>
        <authorList>
            <person name="Qu G."/>
        </authorList>
    </citation>
    <scope>NUCLEOTIDE SEQUENCE</scope>
    <source>
        <strain evidence="3">C.B.Clarke</strain>
        <tissue evidence="3">Leaf</tissue>
    </source>
</reference>
<dbReference type="Proteomes" id="UP000623129">
    <property type="component" value="Unassembled WGS sequence"/>
</dbReference>